<dbReference type="Proteomes" id="UP000594638">
    <property type="component" value="Unassembled WGS sequence"/>
</dbReference>
<reference evidence="1 2" key="1">
    <citation type="submission" date="2019-12" db="EMBL/GenBank/DDBJ databases">
        <authorList>
            <person name="Alioto T."/>
            <person name="Alioto T."/>
            <person name="Gomez Garrido J."/>
        </authorList>
    </citation>
    <scope>NUCLEOTIDE SEQUENCE [LARGE SCALE GENOMIC DNA]</scope>
</reference>
<gene>
    <name evidence="1" type="ORF">OLEA9_A107768</name>
</gene>
<accession>A0A8S0UAX7</accession>
<dbReference type="EMBL" id="CACTIH010007451">
    <property type="protein sequence ID" value="CAA3013733.1"/>
    <property type="molecule type" value="Genomic_DNA"/>
</dbReference>
<evidence type="ECO:0000313" key="2">
    <source>
        <dbReference type="Proteomes" id="UP000594638"/>
    </source>
</evidence>
<sequence length="97" mass="11057">MNLNEEIEFHEGDWSYDIVARSLAKNQEEVPSPSNEGRIELLEEVELKDDVWEKVVEVTAAIEAGTKIEEGNVQIIDIDDETPDMHLKRQKKPGVLL</sequence>
<evidence type="ECO:0000313" key="1">
    <source>
        <dbReference type="EMBL" id="CAA3013733.1"/>
    </source>
</evidence>
<proteinExistence type="predicted"/>
<dbReference type="AlphaFoldDB" id="A0A8S0UAX7"/>
<dbReference type="Gramene" id="OE9A107768T1">
    <property type="protein sequence ID" value="OE9A107768C1"/>
    <property type="gene ID" value="OE9A107768"/>
</dbReference>
<comment type="caution">
    <text evidence="1">The sequence shown here is derived from an EMBL/GenBank/DDBJ whole genome shotgun (WGS) entry which is preliminary data.</text>
</comment>
<keyword evidence="2" id="KW-1185">Reference proteome</keyword>
<protein>
    <submittedName>
        <fullName evidence="1">Uncharacterized protein</fullName>
    </submittedName>
</protein>
<organism evidence="1 2">
    <name type="scientific">Olea europaea subsp. europaea</name>
    <dbReference type="NCBI Taxonomy" id="158383"/>
    <lineage>
        <taxon>Eukaryota</taxon>
        <taxon>Viridiplantae</taxon>
        <taxon>Streptophyta</taxon>
        <taxon>Embryophyta</taxon>
        <taxon>Tracheophyta</taxon>
        <taxon>Spermatophyta</taxon>
        <taxon>Magnoliopsida</taxon>
        <taxon>eudicotyledons</taxon>
        <taxon>Gunneridae</taxon>
        <taxon>Pentapetalae</taxon>
        <taxon>asterids</taxon>
        <taxon>lamiids</taxon>
        <taxon>Lamiales</taxon>
        <taxon>Oleaceae</taxon>
        <taxon>Oleeae</taxon>
        <taxon>Olea</taxon>
    </lineage>
</organism>
<name>A0A8S0UAX7_OLEEU</name>